<dbReference type="Gene3D" id="1.10.760.10">
    <property type="entry name" value="Cytochrome c-like domain"/>
    <property type="match status" value="1"/>
</dbReference>
<protein>
    <submittedName>
        <fullName evidence="7">Cytochrome c</fullName>
    </submittedName>
</protein>
<dbReference type="Pfam" id="PF00034">
    <property type="entry name" value="Cytochrom_C"/>
    <property type="match status" value="1"/>
</dbReference>
<evidence type="ECO:0000256" key="1">
    <source>
        <dbReference type="ARBA" id="ARBA00022617"/>
    </source>
</evidence>
<keyword evidence="2 4" id="KW-0479">Metal-binding</keyword>
<keyword evidence="3 4" id="KW-0408">Iron</keyword>
<proteinExistence type="predicted"/>
<dbReference type="OrthoDB" id="955119at2"/>
<evidence type="ECO:0000256" key="3">
    <source>
        <dbReference type="ARBA" id="ARBA00023004"/>
    </source>
</evidence>
<dbReference type="InterPro" id="IPR036909">
    <property type="entry name" value="Cyt_c-like_dom_sf"/>
</dbReference>
<keyword evidence="1 4" id="KW-0349">Heme</keyword>
<feature type="domain" description="Cytochrome c" evidence="6">
    <location>
        <begin position="72"/>
        <end position="162"/>
    </location>
</feature>
<keyword evidence="8" id="KW-1185">Reference proteome</keyword>
<dbReference type="PROSITE" id="PS51257">
    <property type="entry name" value="PROKAR_LIPOPROTEIN"/>
    <property type="match status" value="1"/>
</dbReference>
<gene>
    <name evidence="7" type="ORF">SAMN04488130_10542</name>
</gene>
<dbReference type="EMBL" id="FNVP01000005">
    <property type="protein sequence ID" value="SEG02634.1"/>
    <property type="molecule type" value="Genomic_DNA"/>
</dbReference>
<dbReference type="SUPFAM" id="SSF46626">
    <property type="entry name" value="Cytochrome c"/>
    <property type="match status" value="1"/>
</dbReference>
<evidence type="ECO:0000256" key="4">
    <source>
        <dbReference type="PROSITE-ProRule" id="PRU00433"/>
    </source>
</evidence>
<dbReference type="AlphaFoldDB" id="A0A1H5WT64"/>
<dbReference type="PROSITE" id="PS51007">
    <property type="entry name" value="CYTC"/>
    <property type="match status" value="1"/>
</dbReference>
<feature type="region of interest" description="Disordered" evidence="5">
    <location>
        <begin position="21"/>
        <end position="52"/>
    </location>
</feature>
<reference evidence="8" key="1">
    <citation type="submission" date="2016-10" db="EMBL/GenBank/DDBJ databases">
        <authorList>
            <person name="Varghese N."/>
            <person name="Submissions S."/>
        </authorList>
    </citation>
    <scope>NUCLEOTIDE SEQUENCE [LARGE SCALE GENOMIC DNA]</scope>
    <source>
        <strain evidence="8">CGMCC 1.9230</strain>
    </source>
</reference>
<evidence type="ECO:0000256" key="5">
    <source>
        <dbReference type="SAM" id="MobiDB-lite"/>
    </source>
</evidence>
<organism evidence="7 8">
    <name type="scientific">Flavobacterium urumqiense</name>
    <dbReference type="NCBI Taxonomy" id="935224"/>
    <lineage>
        <taxon>Bacteria</taxon>
        <taxon>Pseudomonadati</taxon>
        <taxon>Bacteroidota</taxon>
        <taxon>Flavobacteriia</taxon>
        <taxon>Flavobacteriales</taxon>
        <taxon>Flavobacteriaceae</taxon>
        <taxon>Flavobacterium</taxon>
    </lineage>
</organism>
<sequence length="165" mass="18189">MYKLSFFVVAFVMLTSCGDKKTKSEENAPTTTSSDEGMPAAPEAAPDVSTYDPNRGLGKFSTVDLGDKLDVAMAAEGDKIQSVKCSSCHKMTDEKLVGPGWKGVTSRHKPEWIMNFITNPDPMIDKDPKLQAQLEICLVRMPNQALSDKDARNLLEFMRKNDGVK</sequence>
<dbReference type="InterPro" id="IPR009056">
    <property type="entry name" value="Cyt_c-like_dom"/>
</dbReference>
<evidence type="ECO:0000313" key="8">
    <source>
        <dbReference type="Proteomes" id="UP000236737"/>
    </source>
</evidence>
<dbReference type="Proteomes" id="UP000236737">
    <property type="component" value="Unassembled WGS sequence"/>
</dbReference>
<accession>A0A1H5WT64</accession>
<evidence type="ECO:0000313" key="7">
    <source>
        <dbReference type="EMBL" id="SEG02634.1"/>
    </source>
</evidence>
<evidence type="ECO:0000259" key="6">
    <source>
        <dbReference type="PROSITE" id="PS51007"/>
    </source>
</evidence>
<dbReference type="GO" id="GO:0009055">
    <property type="term" value="F:electron transfer activity"/>
    <property type="evidence" value="ECO:0007669"/>
    <property type="project" value="InterPro"/>
</dbReference>
<evidence type="ECO:0000256" key="2">
    <source>
        <dbReference type="ARBA" id="ARBA00022723"/>
    </source>
</evidence>
<dbReference type="GO" id="GO:0020037">
    <property type="term" value="F:heme binding"/>
    <property type="evidence" value="ECO:0007669"/>
    <property type="project" value="InterPro"/>
</dbReference>
<dbReference type="GO" id="GO:0046872">
    <property type="term" value="F:metal ion binding"/>
    <property type="evidence" value="ECO:0007669"/>
    <property type="project" value="UniProtKB-KW"/>
</dbReference>
<dbReference type="RefSeq" id="WP_103999616.1">
    <property type="nucleotide sequence ID" value="NZ_FNVP01000005.1"/>
</dbReference>
<name>A0A1H5WT64_9FLAO</name>